<evidence type="ECO:0000313" key="8">
    <source>
        <dbReference type="EMBL" id="KKA22778.1"/>
    </source>
</evidence>
<evidence type="ECO:0000256" key="5">
    <source>
        <dbReference type="ARBA" id="ARBA00023136"/>
    </source>
</evidence>
<dbReference type="GO" id="GO:0032981">
    <property type="term" value="P:mitochondrial respiratory chain complex I assembly"/>
    <property type="evidence" value="ECO:0007669"/>
    <property type="project" value="TreeGrafter"/>
</dbReference>
<comment type="similarity">
    <text evidence="6">Belongs to the NDUFAF6 family.</text>
</comment>
<dbReference type="FunFam" id="1.10.600.10:FF:000026">
    <property type="entry name" value="NADH dehydrogenase (Ubiquinone) complex I, assembly factor 6"/>
    <property type="match status" value="1"/>
</dbReference>
<comment type="caution">
    <text evidence="8">The sequence shown here is derived from an EMBL/GenBank/DDBJ whole genome shotgun (WGS) entry which is preliminary data.</text>
</comment>
<dbReference type="EMBL" id="LASV01000126">
    <property type="protein sequence ID" value="KKA22778.1"/>
    <property type="molecule type" value="Genomic_DNA"/>
</dbReference>
<dbReference type="OrthoDB" id="270318at2759"/>
<dbReference type="Gene3D" id="1.10.600.10">
    <property type="entry name" value="Farnesyl Diphosphate Synthase"/>
    <property type="match status" value="1"/>
</dbReference>
<keyword evidence="5" id="KW-0472">Membrane</keyword>
<name>A0A0F4YYT0_RASE3</name>
<dbReference type="Pfam" id="PF00494">
    <property type="entry name" value="SQS_PSY"/>
    <property type="match status" value="1"/>
</dbReference>
<dbReference type="PANTHER" id="PTHR21181:SF13">
    <property type="entry name" value="NADH DEHYDROGENASE (UBIQUINONE) COMPLEX I, ASSEMBLY FACTOR 6"/>
    <property type="match status" value="1"/>
</dbReference>
<dbReference type="RefSeq" id="XP_013329390.1">
    <property type="nucleotide sequence ID" value="XM_013473936.1"/>
</dbReference>
<dbReference type="PANTHER" id="PTHR21181">
    <property type="match status" value="1"/>
</dbReference>
<dbReference type="STRING" id="1408163.A0A0F4YYT0"/>
<keyword evidence="4" id="KW-0496">Mitochondrion</keyword>
<organism evidence="8 9">
    <name type="scientific">Rasamsonia emersonii (strain ATCC 16479 / CBS 393.64 / IMI 116815)</name>
    <dbReference type="NCBI Taxonomy" id="1408163"/>
    <lineage>
        <taxon>Eukaryota</taxon>
        <taxon>Fungi</taxon>
        <taxon>Dikarya</taxon>
        <taxon>Ascomycota</taxon>
        <taxon>Pezizomycotina</taxon>
        <taxon>Eurotiomycetes</taxon>
        <taxon>Eurotiomycetidae</taxon>
        <taxon>Eurotiales</taxon>
        <taxon>Trichocomaceae</taxon>
        <taxon>Rasamsonia</taxon>
    </lineage>
</organism>
<dbReference type="InterPro" id="IPR002060">
    <property type="entry name" value="Squ/phyt_synthse"/>
</dbReference>
<evidence type="ECO:0000256" key="1">
    <source>
        <dbReference type="ARBA" id="ARBA00004273"/>
    </source>
</evidence>
<evidence type="ECO:0000256" key="6">
    <source>
        <dbReference type="ARBA" id="ARBA00038273"/>
    </source>
</evidence>
<keyword evidence="9" id="KW-1185">Reference proteome</keyword>
<feature type="compositionally biased region" description="Low complexity" evidence="7">
    <location>
        <begin position="330"/>
        <end position="345"/>
    </location>
</feature>
<proteinExistence type="inferred from homology"/>
<feature type="region of interest" description="Disordered" evidence="7">
    <location>
        <begin position="1"/>
        <end position="46"/>
    </location>
</feature>
<keyword evidence="3" id="KW-0809">Transit peptide</keyword>
<evidence type="ECO:0000256" key="3">
    <source>
        <dbReference type="ARBA" id="ARBA00022946"/>
    </source>
</evidence>
<sequence length="408" mass="45620">MSCLKRTFSPRHAEASLRSFRRRPQSRNQRRDFTRSAPAQAPVTGAAEAEVESARRYCTDLVRKYDRPSYIFSTFIPRQTQTFYLALRALNISLSMIPDTTSSYTIGLMRLQFWRDTVTRALSGSPPKEPIAVLLAAAVSDLNARTDGRARLSKGWFLRMINAREQSLTNAPYPNLAALESYAENTYSTLLYLTLAALPMTSLTADHLASHIGKAAGIAAVLRGVPLVAFPSPPPSQHSNQPATLSGVGTKQGAITLPLDIMAQKGVKEEDVFRHGADAPGLRDAVFAVATRASDHLITARQMLKNLRAGRDVGHEFEHEGEEGHEYREQQQSQQDSAATAPAQQHSPYERQLKEVERGFGVLMPAVSTQLWLDRLQKVDFDIFNPSLLRSDWRLPWKAFWAYRRRSL</sequence>
<evidence type="ECO:0008006" key="10">
    <source>
        <dbReference type="Google" id="ProtNLM"/>
    </source>
</evidence>
<dbReference type="GeneID" id="25315540"/>
<evidence type="ECO:0000256" key="4">
    <source>
        <dbReference type="ARBA" id="ARBA00023128"/>
    </source>
</evidence>
<accession>A0A0F4YYT0</accession>
<keyword evidence="2" id="KW-0999">Mitochondrion inner membrane</keyword>
<feature type="compositionally biased region" description="Basic and acidic residues" evidence="7">
    <location>
        <begin position="317"/>
        <end position="329"/>
    </location>
</feature>
<comment type="subcellular location">
    <subcellularLocation>
        <location evidence="1">Mitochondrion inner membrane</location>
    </subcellularLocation>
</comment>
<dbReference type="InterPro" id="IPR008949">
    <property type="entry name" value="Isoprenoid_synthase_dom_sf"/>
</dbReference>
<protein>
    <recommendedName>
        <fullName evidence="10">Squalene/phytoene synthase</fullName>
    </recommendedName>
</protein>
<gene>
    <name evidence="8" type="ORF">T310_3190</name>
</gene>
<feature type="region of interest" description="Disordered" evidence="7">
    <location>
        <begin position="317"/>
        <end position="348"/>
    </location>
</feature>
<dbReference type="Proteomes" id="UP000053958">
    <property type="component" value="Unassembled WGS sequence"/>
</dbReference>
<evidence type="ECO:0000256" key="7">
    <source>
        <dbReference type="SAM" id="MobiDB-lite"/>
    </source>
</evidence>
<evidence type="ECO:0000256" key="2">
    <source>
        <dbReference type="ARBA" id="ARBA00022792"/>
    </source>
</evidence>
<dbReference type="GO" id="GO:0005743">
    <property type="term" value="C:mitochondrial inner membrane"/>
    <property type="evidence" value="ECO:0007669"/>
    <property type="project" value="UniProtKB-SubCell"/>
</dbReference>
<evidence type="ECO:0000313" key="9">
    <source>
        <dbReference type="Proteomes" id="UP000053958"/>
    </source>
</evidence>
<reference evidence="8 9" key="1">
    <citation type="submission" date="2015-04" db="EMBL/GenBank/DDBJ databases">
        <authorList>
            <person name="Heijne W.H."/>
            <person name="Fedorova N.D."/>
            <person name="Nierman W.C."/>
            <person name="Vollebregt A.W."/>
            <person name="Zhao Z."/>
            <person name="Wu L."/>
            <person name="Kumar M."/>
            <person name="Stam H."/>
            <person name="van den Berg M.A."/>
            <person name="Pel H.J."/>
        </authorList>
    </citation>
    <scope>NUCLEOTIDE SEQUENCE [LARGE SCALE GENOMIC DNA]</scope>
    <source>
        <strain evidence="8 9">CBS 393.64</strain>
    </source>
</reference>
<dbReference type="SUPFAM" id="SSF48576">
    <property type="entry name" value="Terpenoid synthases"/>
    <property type="match status" value="1"/>
</dbReference>
<dbReference type="AlphaFoldDB" id="A0A0F4YYT0"/>